<reference evidence="5 6" key="1">
    <citation type="submission" date="2019-08" db="EMBL/GenBank/DDBJ databases">
        <authorList>
            <person name="Luo N."/>
        </authorList>
    </citation>
    <scope>NUCLEOTIDE SEQUENCE [LARGE SCALE GENOMIC DNA]</scope>
    <source>
        <strain evidence="5 6">NCIMB 9442</strain>
    </source>
</reference>
<dbReference type="Pfam" id="PF01047">
    <property type="entry name" value="MarR"/>
    <property type="match status" value="1"/>
</dbReference>
<evidence type="ECO:0000256" key="3">
    <source>
        <dbReference type="ARBA" id="ARBA00023163"/>
    </source>
</evidence>
<dbReference type="Gene3D" id="1.10.10.10">
    <property type="entry name" value="Winged helix-like DNA-binding domain superfamily/Winged helix DNA-binding domain"/>
    <property type="match status" value="1"/>
</dbReference>
<dbReference type="PROSITE" id="PS50995">
    <property type="entry name" value="HTH_MARR_2"/>
    <property type="match status" value="1"/>
</dbReference>
<organism evidence="5 6">
    <name type="scientific">Nitratidesulfovibrio oxamicus</name>
    <dbReference type="NCBI Taxonomy" id="32016"/>
    <lineage>
        <taxon>Bacteria</taxon>
        <taxon>Pseudomonadati</taxon>
        <taxon>Thermodesulfobacteriota</taxon>
        <taxon>Desulfovibrionia</taxon>
        <taxon>Desulfovibrionales</taxon>
        <taxon>Desulfovibrionaceae</taxon>
        <taxon>Nitratidesulfovibrio</taxon>
    </lineage>
</organism>
<dbReference type="InterPro" id="IPR000835">
    <property type="entry name" value="HTH_MarR-typ"/>
</dbReference>
<sequence length="138" mass="15777">MSDTGKLTHAIVEFYEKLSSWEHDVVREQGLTLPQTHTLEILGIHGALPMKELAARMGVTTGTLTVLVDRLEDKQLVVRRPHEHDRRSILVALTQRGQTQYEEHDRLHRRLTDDLTADLTTEQKTALLHCLETMNASF</sequence>
<dbReference type="InterPro" id="IPR036388">
    <property type="entry name" value="WH-like_DNA-bd_sf"/>
</dbReference>
<name>A0ABS0J0I7_9BACT</name>
<dbReference type="SUPFAM" id="SSF46785">
    <property type="entry name" value="Winged helix' DNA-binding domain"/>
    <property type="match status" value="1"/>
</dbReference>
<dbReference type="SMART" id="SM00347">
    <property type="entry name" value="HTH_MARR"/>
    <property type="match status" value="1"/>
</dbReference>
<keyword evidence="6" id="KW-1185">Reference proteome</keyword>
<evidence type="ECO:0000256" key="2">
    <source>
        <dbReference type="ARBA" id="ARBA00023125"/>
    </source>
</evidence>
<keyword evidence="1" id="KW-0805">Transcription regulation</keyword>
<evidence type="ECO:0000313" key="5">
    <source>
        <dbReference type="EMBL" id="MBG3875909.1"/>
    </source>
</evidence>
<proteinExistence type="predicted"/>
<keyword evidence="2" id="KW-0238">DNA-binding</keyword>
<dbReference type="EMBL" id="VRYY01000050">
    <property type="protein sequence ID" value="MBG3875909.1"/>
    <property type="molecule type" value="Genomic_DNA"/>
</dbReference>
<evidence type="ECO:0000259" key="4">
    <source>
        <dbReference type="PROSITE" id="PS50995"/>
    </source>
</evidence>
<dbReference type="PRINTS" id="PR00598">
    <property type="entry name" value="HTHMARR"/>
</dbReference>
<evidence type="ECO:0000256" key="1">
    <source>
        <dbReference type="ARBA" id="ARBA00023015"/>
    </source>
</evidence>
<dbReference type="InterPro" id="IPR036390">
    <property type="entry name" value="WH_DNA-bd_sf"/>
</dbReference>
<accession>A0ABS0J0I7</accession>
<dbReference type="PANTHER" id="PTHR42756:SF1">
    <property type="entry name" value="TRANSCRIPTIONAL REPRESSOR OF EMRAB OPERON"/>
    <property type="match status" value="1"/>
</dbReference>
<comment type="caution">
    <text evidence="5">The sequence shown here is derived from an EMBL/GenBank/DDBJ whole genome shotgun (WGS) entry which is preliminary data.</text>
</comment>
<dbReference type="RefSeq" id="WP_167126483.1">
    <property type="nucleotide sequence ID" value="NZ_VRYY01000050.1"/>
</dbReference>
<dbReference type="Proteomes" id="UP001194469">
    <property type="component" value="Unassembled WGS sequence"/>
</dbReference>
<feature type="domain" description="HTH marR-type" evidence="4">
    <location>
        <begin position="4"/>
        <end position="136"/>
    </location>
</feature>
<gene>
    <name evidence="5" type="ORF">FVW20_02415</name>
</gene>
<evidence type="ECO:0000313" key="6">
    <source>
        <dbReference type="Proteomes" id="UP001194469"/>
    </source>
</evidence>
<protein>
    <submittedName>
        <fullName evidence="5">MarR family transcriptional regulator</fullName>
    </submittedName>
</protein>
<dbReference type="PANTHER" id="PTHR42756">
    <property type="entry name" value="TRANSCRIPTIONAL REGULATOR, MARR"/>
    <property type="match status" value="1"/>
</dbReference>
<keyword evidence="3" id="KW-0804">Transcription</keyword>